<sequence length="410" mass="47374">MKRIHQASTSTEPSGGETIGTDEFRTAAQALLNRPWVTKADDPEVFRLIKMHYGPLRDWFYNHVGYGLILTRHLAKLEKIPGSFQPWMGIEGFQSSRDYGFFTYGLWYLEGKGNGEQFLLSEMVDSIREHLLGIEIHVDWTLYDHRQSMAPALKKLRQLQVLVAIEGEEWEWAREGGDSNVLYESSPLAHYVLRRFPRELAASGSVDALIETLAESRLEQVGDEEGADVVRRRHRVLRRLLLEPIVYDWQWEEEERRYVQTQRSFILRQLSHVGLEGSRFREGLYLSWPELTGEMALFPTSAAISDLALALAGELRRRIGADPRAFDRDDRGNLVVSLSELEGMLMRLKDRHGAYWTKDHREKTSAVLAEELIEHLEMWNLGARDDTASVRIYPGLLLWQGEYDDWKDEA</sequence>
<evidence type="ECO:0000256" key="1">
    <source>
        <dbReference type="SAM" id="MobiDB-lite"/>
    </source>
</evidence>
<evidence type="ECO:0000313" key="2">
    <source>
        <dbReference type="EMBL" id="ATY84007.1"/>
    </source>
</evidence>
<evidence type="ECO:0000313" key="3">
    <source>
        <dbReference type="Proteomes" id="UP000231932"/>
    </source>
</evidence>
<dbReference type="NCBIfam" id="TIGR02678">
    <property type="entry name" value="TIGR02678 family protein"/>
    <property type="match status" value="1"/>
</dbReference>
<name>A0A2K8N5C9_9BACL</name>
<gene>
    <name evidence="2" type="ORF">CVV65_02750</name>
</gene>
<accession>A0A2K8N5C9</accession>
<keyword evidence="3" id="KW-1185">Reference proteome</keyword>
<dbReference type="Pfam" id="PF09661">
    <property type="entry name" value="DUF2398"/>
    <property type="match status" value="1"/>
</dbReference>
<proteinExistence type="predicted"/>
<dbReference type="AlphaFoldDB" id="A0A2K8N5C9"/>
<dbReference type="KEGG" id="kyr:CVV65_02750"/>
<dbReference type="RefSeq" id="WP_100666840.1">
    <property type="nucleotide sequence ID" value="NZ_CP024955.1"/>
</dbReference>
<dbReference type="EMBL" id="CP024955">
    <property type="protein sequence ID" value="ATY84007.1"/>
    <property type="molecule type" value="Genomic_DNA"/>
</dbReference>
<feature type="compositionally biased region" description="Polar residues" evidence="1">
    <location>
        <begin position="1"/>
        <end position="13"/>
    </location>
</feature>
<dbReference type="InterPro" id="IPR013494">
    <property type="entry name" value="CHP02678"/>
</dbReference>
<protein>
    <submittedName>
        <fullName evidence="2">TIGR02678 family protein</fullName>
    </submittedName>
</protein>
<dbReference type="Proteomes" id="UP000231932">
    <property type="component" value="Chromosome"/>
</dbReference>
<organism evidence="2 3">
    <name type="scientific">Kyrpidia spormannii</name>
    <dbReference type="NCBI Taxonomy" id="2055160"/>
    <lineage>
        <taxon>Bacteria</taxon>
        <taxon>Bacillati</taxon>
        <taxon>Bacillota</taxon>
        <taxon>Bacilli</taxon>
        <taxon>Bacillales</taxon>
        <taxon>Alicyclobacillaceae</taxon>
        <taxon>Kyrpidia</taxon>
    </lineage>
</organism>
<reference evidence="3" key="1">
    <citation type="submission" date="2017-11" db="EMBL/GenBank/DDBJ databases">
        <title>Complete Genome Sequence of Kyrpidia sp. Strain EA-1, a thermophilic, hydrogen-oxidizing Bacterium, isolated from the Azores.</title>
        <authorList>
            <person name="Reiner J.E."/>
            <person name="Lapp C.J."/>
            <person name="Bunk B."/>
            <person name="Gescher J."/>
        </authorList>
    </citation>
    <scope>NUCLEOTIDE SEQUENCE [LARGE SCALE GENOMIC DNA]</scope>
    <source>
        <strain evidence="3">EA-1</strain>
    </source>
</reference>
<feature type="region of interest" description="Disordered" evidence="1">
    <location>
        <begin position="1"/>
        <end position="20"/>
    </location>
</feature>
<dbReference type="OrthoDB" id="1654131at2"/>